<dbReference type="Proteomes" id="UP000324222">
    <property type="component" value="Unassembled WGS sequence"/>
</dbReference>
<protein>
    <submittedName>
        <fullName evidence="1">Uncharacterized protein</fullName>
    </submittedName>
</protein>
<sequence>MVTVARHLIDLQQQERKKYWVSFLDKMRRTWSLREVWHHVNSVRGKSRRQVCDPDSAGKAQELVLQ</sequence>
<reference evidence="1 2" key="1">
    <citation type="submission" date="2019-05" db="EMBL/GenBank/DDBJ databases">
        <title>Another draft genome of Portunus trituberculatus and its Hox gene families provides insights of decapod evolution.</title>
        <authorList>
            <person name="Jeong J.-H."/>
            <person name="Song I."/>
            <person name="Kim S."/>
            <person name="Choi T."/>
            <person name="Kim D."/>
            <person name="Ryu S."/>
            <person name="Kim W."/>
        </authorList>
    </citation>
    <scope>NUCLEOTIDE SEQUENCE [LARGE SCALE GENOMIC DNA]</scope>
    <source>
        <tissue evidence="1">Muscle</tissue>
    </source>
</reference>
<proteinExistence type="predicted"/>
<accession>A0A5B7KGW0</accession>
<evidence type="ECO:0000313" key="1">
    <source>
        <dbReference type="EMBL" id="MPD03795.1"/>
    </source>
</evidence>
<dbReference type="AlphaFoldDB" id="A0A5B7KGW0"/>
<evidence type="ECO:0000313" key="2">
    <source>
        <dbReference type="Proteomes" id="UP000324222"/>
    </source>
</evidence>
<organism evidence="1 2">
    <name type="scientific">Portunus trituberculatus</name>
    <name type="common">Swimming crab</name>
    <name type="synonym">Neptunus trituberculatus</name>
    <dbReference type="NCBI Taxonomy" id="210409"/>
    <lineage>
        <taxon>Eukaryota</taxon>
        <taxon>Metazoa</taxon>
        <taxon>Ecdysozoa</taxon>
        <taxon>Arthropoda</taxon>
        <taxon>Crustacea</taxon>
        <taxon>Multicrustacea</taxon>
        <taxon>Malacostraca</taxon>
        <taxon>Eumalacostraca</taxon>
        <taxon>Eucarida</taxon>
        <taxon>Decapoda</taxon>
        <taxon>Pleocyemata</taxon>
        <taxon>Brachyura</taxon>
        <taxon>Eubrachyura</taxon>
        <taxon>Portunoidea</taxon>
        <taxon>Portunidae</taxon>
        <taxon>Portuninae</taxon>
        <taxon>Portunus</taxon>
    </lineage>
</organism>
<name>A0A5B7KGW0_PORTR</name>
<gene>
    <name evidence="1" type="ORF">E2C01_099449</name>
</gene>
<comment type="caution">
    <text evidence="1">The sequence shown here is derived from an EMBL/GenBank/DDBJ whole genome shotgun (WGS) entry which is preliminary data.</text>
</comment>
<dbReference type="EMBL" id="VSRR010137931">
    <property type="protein sequence ID" value="MPD03795.1"/>
    <property type="molecule type" value="Genomic_DNA"/>
</dbReference>
<keyword evidence="2" id="KW-1185">Reference proteome</keyword>